<evidence type="ECO:0000256" key="3">
    <source>
        <dbReference type="ARBA" id="ARBA00024670"/>
    </source>
</evidence>
<dbReference type="PANTHER" id="PTHR33495">
    <property type="entry name" value="ANTI-SIGMA FACTOR ANTAGONIST TM_1081-RELATED-RELATED"/>
    <property type="match status" value="1"/>
</dbReference>
<dbReference type="GO" id="GO:0043856">
    <property type="term" value="F:anti-sigma factor antagonist activity"/>
    <property type="evidence" value="ECO:0007669"/>
    <property type="project" value="InterPro"/>
</dbReference>
<comment type="similarity">
    <text evidence="1 4">Belongs to the anti-sigma-factor antagonist family.</text>
</comment>
<evidence type="ECO:0000313" key="6">
    <source>
        <dbReference type="Proteomes" id="UP000070376"/>
    </source>
</evidence>
<dbReference type="Pfam" id="PF01740">
    <property type="entry name" value="STAS"/>
    <property type="match status" value="1"/>
</dbReference>
<dbReference type="InterPro" id="IPR036513">
    <property type="entry name" value="STAS_dom_sf"/>
</dbReference>
<dbReference type="PROSITE" id="PS50801">
    <property type="entry name" value="STAS"/>
    <property type="match status" value="1"/>
</dbReference>
<accession>A0A133K942</accession>
<dbReference type="PATRIC" id="fig|1398.22.peg.4073"/>
<dbReference type="EMBL" id="LRPN01000212">
    <property type="protein sequence ID" value="KWZ76096.1"/>
    <property type="molecule type" value="Genomic_DNA"/>
</dbReference>
<dbReference type="AlphaFoldDB" id="A0A133K942"/>
<dbReference type="NCBIfam" id="TIGR00377">
    <property type="entry name" value="ant_ant_sig"/>
    <property type="match status" value="1"/>
</dbReference>
<dbReference type="InterPro" id="IPR002645">
    <property type="entry name" value="STAS_dom"/>
</dbReference>
<protein>
    <recommendedName>
        <fullName evidence="4">Anti-sigma factor antagonist</fullName>
    </recommendedName>
</protein>
<dbReference type="CDD" id="cd07043">
    <property type="entry name" value="STAS_anti-anti-sigma_factors"/>
    <property type="match status" value="1"/>
</dbReference>
<evidence type="ECO:0000256" key="2">
    <source>
        <dbReference type="ARBA" id="ARBA00022553"/>
    </source>
</evidence>
<dbReference type="PANTHER" id="PTHR33495:SF9">
    <property type="entry name" value="ANTI-SIGMA-B FACTOR ANTAGONIST"/>
    <property type="match status" value="1"/>
</dbReference>
<reference evidence="6" key="1">
    <citation type="submission" date="2016-01" db="EMBL/GenBank/DDBJ databases">
        <authorList>
            <person name="Mitreva M."/>
            <person name="Pepin K.H."/>
            <person name="Mihindukulasuriya K.A."/>
            <person name="Fulton R."/>
            <person name="Fronick C."/>
            <person name="O'Laughlin M."/>
            <person name="Miner T."/>
            <person name="Herter B."/>
            <person name="Rosa B.A."/>
            <person name="Cordes M."/>
            <person name="Tomlinson C."/>
            <person name="Wollam A."/>
            <person name="Palsikar V.B."/>
            <person name="Mardis E.R."/>
            <person name="Wilson R.K."/>
        </authorList>
    </citation>
    <scope>NUCLEOTIDE SEQUENCE [LARGE SCALE GENOMIC DNA]</scope>
    <source>
        <strain evidence="6">GED7749B</strain>
    </source>
</reference>
<comment type="function">
    <text evidence="3">Positive regulator of sigma-B activity. Non-phosphorylated RsbV binds to RsbW, preventing its association with sigma-B. When phosphorylated, releases RsbW, which is then free to complex with and inactivate sigma-B.</text>
</comment>
<gene>
    <name evidence="5" type="ORF">HMPREF3213_04069</name>
</gene>
<dbReference type="SUPFAM" id="SSF52091">
    <property type="entry name" value="SpoIIaa-like"/>
    <property type="match status" value="1"/>
</dbReference>
<keyword evidence="2" id="KW-0597">Phosphoprotein</keyword>
<evidence type="ECO:0000313" key="5">
    <source>
        <dbReference type="EMBL" id="KWZ76096.1"/>
    </source>
</evidence>
<evidence type="ECO:0000256" key="1">
    <source>
        <dbReference type="ARBA" id="ARBA00009013"/>
    </source>
</evidence>
<sequence length="124" mass="13569">MNHLVMNVKEVKEMDFAVDVKEKESQNTLNVTISGEIDAFTAPKLREAFEPYEGKAGLEVLIDLTNVSYMDSTGLGVLVGLFKSLRANGGMLTLTGLSDRLKRLFDITGLSDIMKINTEIEGGV</sequence>
<evidence type="ECO:0000256" key="4">
    <source>
        <dbReference type="RuleBase" id="RU003749"/>
    </source>
</evidence>
<name>A0A133K942_HEYCO</name>
<organism evidence="5 6">
    <name type="scientific">Heyndrickxia coagulans</name>
    <name type="common">Weizmannia coagulans</name>
    <dbReference type="NCBI Taxonomy" id="1398"/>
    <lineage>
        <taxon>Bacteria</taxon>
        <taxon>Bacillati</taxon>
        <taxon>Bacillota</taxon>
        <taxon>Bacilli</taxon>
        <taxon>Bacillales</taxon>
        <taxon>Bacillaceae</taxon>
        <taxon>Heyndrickxia</taxon>
    </lineage>
</organism>
<dbReference type="InterPro" id="IPR003658">
    <property type="entry name" value="Anti-sigma_ant"/>
</dbReference>
<comment type="caution">
    <text evidence="5">The sequence shown here is derived from an EMBL/GenBank/DDBJ whole genome shotgun (WGS) entry which is preliminary data.</text>
</comment>
<proteinExistence type="inferred from homology"/>
<dbReference type="Gene3D" id="3.30.750.24">
    <property type="entry name" value="STAS domain"/>
    <property type="match status" value="1"/>
</dbReference>
<dbReference type="Proteomes" id="UP000070376">
    <property type="component" value="Unassembled WGS sequence"/>
</dbReference>